<organism evidence="11 12">
    <name type="scientific">Sarocladium strictum</name>
    <name type="common">Black bundle disease fungus</name>
    <name type="synonym">Acremonium strictum</name>
    <dbReference type="NCBI Taxonomy" id="5046"/>
    <lineage>
        <taxon>Eukaryota</taxon>
        <taxon>Fungi</taxon>
        <taxon>Dikarya</taxon>
        <taxon>Ascomycota</taxon>
        <taxon>Pezizomycotina</taxon>
        <taxon>Sordariomycetes</taxon>
        <taxon>Hypocreomycetidae</taxon>
        <taxon>Hypocreales</taxon>
        <taxon>Sarocladiaceae</taxon>
        <taxon>Sarocladium</taxon>
    </lineage>
</organism>
<keyword evidence="12" id="KW-1185">Reference proteome</keyword>
<evidence type="ECO:0000256" key="8">
    <source>
        <dbReference type="ARBA" id="ARBA00066213"/>
    </source>
</evidence>
<dbReference type="InterPro" id="IPR036915">
    <property type="entry name" value="Cyclin-like_sf"/>
</dbReference>
<dbReference type="GO" id="GO:0051123">
    <property type="term" value="P:RNA polymerase II preinitiation complex assembly"/>
    <property type="evidence" value="ECO:0007669"/>
    <property type="project" value="UniProtKB-ARBA"/>
</dbReference>
<keyword evidence="9" id="KW-0479">Metal-binding</keyword>
<dbReference type="InterPro" id="IPR000812">
    <property type="entry name" value="TFIIB"/>
</dbReference>
<dbReference type="SMART" id="SM00385">
    <property type="entry name" value="CYCLIN"/>
    <property type="match status" value="2"/>
</dbReference>
<evidence type="ECO:0000256" key="5">
    <source>
        <dbReference type="ARBA" id="ARBA00023163"/>
    </source>
</evidence>
<reference evidence="11" key="1">
    <citation type="submission" date="2022-10" db="EMBL/GenBank/DDBJ databases">
        <title>Determination and structural analysis of whole genome sequence of Sarocladium strictum F4-1.</title>
        <authorList>
            <person name="Hu L."/>
            <person name="Jiang Y."/>
        </authorList>
    </citation>
    <scope>NUCLEOTIDE SEQUENCE</scope>
    <source>
        <strain evidence="11">F4-1</strain>
    </source>
</reference>
<keyword evidence="9" id="KW-0863">Zinc-finger</keyword>
<evidence type="ECO:0000256" key="7">
    <source>
        <dbReference type="ARBA" id="ARBA00056616"/>
    </source>
</evidence>
<evidence type="ECO:0000259" key="10">
    <source>
        <dbReference type="PROSITE" id="PS51134"/>
    </source>
</evidence>
<dbReference type="AlphaFoldDB" id="A0AA39GTM1"/>
<dbReference type="SUPFAM" id="SSF47954">
    <property type="entry name" value="Cyclin-like"/>
    <property type="match status" value="2"/>
</dbReference>
<comment type="function">
    <text evidence="7">General factor that plays a major role in the activation of eukaryotic genes transcribed by RNA polymerase II.</text>
</comment>
<dbReference type="Proteomes" id="UP001175261">
    <property type="component" value="Unassembled WGS sequence"/>
</dbReference>
<evidence type="ECO:0000256" key="6">
    <source>
        <dbReference type="ARBA" id="ARBA00031706"/>
    </source>
</evidence>
<evidence type="ECO:0000256" key="1">
    <source>
        <dbReference type="ARBA" id="ARBA00010857"/>
    </source>
</evidence>
<keyword evidence="4" id="KW-0805">Transcription regulation</keyword>
<keyword evidence="5" id="KW-0804">Transcription</keyword>
<keyword evidence="3" id="KW-0677">Repeat</keyword>
<comment type="caution">
    <text evidence="11">The sequence shown here is derived from an EMBL/GenBank/DDBJ whole genome shotgun (WGS) entry which is preliminary data.</text>
</comment>
<dbReference type="GO" id="GO:0097550">
    <property type="term" value="C:transcription preinitiation complex"/>
    <property type="evidence" value="ECO:0007669"/>
    <property type="project" value="TreeGrafter"/>
</dbReference>
<dbReference type="GO" id="GO:0017025">
    <property type="term" value="F:TBP-class protein binding"/>
    <property type="evidence" value="ECO:0007669"/>
    <property type="project" value="InterPro"/>
</dbReference>
<evidence type="ECO:0000313" key="12">
    <source>
        <dbReference type="Proteomes" id="UP001175261"/>
    </source>
</evidence>
<protein>
    <recommendedName>
        <fullName evidence="2">Transcription initiation factor IIB</fullName>
    </recommendedName>
    <alternativeName>
        <fullName evidence="6">General transcription factor TFIIB</fullName>
    </alternativeName>
</protein>
<dbReference type="GO" id="GO:0016251">
    <property type="term" value="F:RNA polymerase II general transcription initiation factor activity"/>
    <property type="evidence" value="ECO:0007669"/>
    <property type="project" value="TreeGrafter"/>
</dbReference>
<dbReference type="Gene3D" id="1.10.472.10">
    <property type="entry name" value="Cyclin-like"/>
    <property type="match status" value="1"/>
</dbReference>
<dbReference type="PROSITE" id="PS51134">
    <property type="entry name" value="ZF_TFIIB"/>
    <property type="match status" value="1"/>
</dbReference>
<evidence type="ECO:0000256" key="4">
    <source>
        <dbReference type="ARBA" id="ARBA00023015"/>
    </source>
</evidence>
<dbReference type="PRINTS" id="PR00685">
    <property type="entry name" value="TIFACTORIIB"/>
</dbReference>
<proteinExistence type="inferred from homology"/>
<dbReference type="InterPro" id="IPR013137">
    <property type="entry name" value="Znf_TFIIB"/>
</dbReference>
<comment type="similarity">
    <text evidence="1">Belongs to the TFIIB family.</text>
</comment>
<dbReference type="InterPro" id="IPR013763">
    <property type="entry name" value="Cyclin-like_dom"/>
</dbReference>
<name>A0AA39GTM1_SARSR</name>
<keyword evidence="9" id="KW-0862">Zinc</keyword>
<dbReference type="Gene3D" id="1.10.472.170">
    <property type="match status" value="1"/>
</dbReference>
<feature type="domain" description="TFIIB-type" evidence="10">
    <location>
        <begin position="19"/>
        <end position="52"/>
    </location>
</feature>
<dbReference type="FunFam" id="1.10.472.170:FF:000001">
    <property type="entry name" value="Transcription initiation factor IIB"/>
    <property type="match status" value="1"/>
</dbReference>
<dbReference type="SUPFAM" id="SSF57783">
    <property type="entry name" value="Zinc beta-ribbon"/>
    <property type="match status" value="1"/>
</dbReference>
<dbReference type="Pfam" id="PF08271">
    <property type="entry name" value="Zn_Ribbon_TF"/>
    <property type="match status" value="1"/>
</dbReference>
<gene>
    <name evidence="11" type="ORF">NLU13_2028</name>
</gene>
<evidence type="ECO:0000256" key="2">
    <source>
        <dbReference type="ARBA" id="ARBA00013932"/>
    </source>
</evidence>
<evidence type="ECO:0000256" key="3">
    <source>
        <dbReference type="ARBA" id="ARBA00022737"/>
    </source>
</evidence>
<dbReference type="PANTHER" id="PTHR11618">
    <property type="entry name" value="TRANSCRIPTION INITIATION FACTOR IIB-RELATED"/>
    <property type="match status" value="1"/>
</dbReference>
<evidence type="ECO:0000313" key="11">
    <source>
        <dbReference type="EMBL" id="KAK0392533.1"/>
    </source>
</evidence>
<accession>A0AA39GTM1</accession>
<dbReference type="InterPro" id="IPR013150">
    <property type="entry name" value="TFIIB_cyclin"/>
</dbReference>
<dbReference type="FunFam" id="2.20.25.10:FF:000036">
    <property type="entry name" value="Transcription initiation factor IIB"/>
    <property type="match status" value="1"/>
</dbReference>
<dbReference type="PANTHER" id="PTHR11618:SF13">
    <property type="entry name" value="TRANSCRIPTION INITIATION FACTOR IIB"/>
    <property type="match status" value="1"/>
</dbReference>
<sequence>MLTANGGAKGEPWKENLSNILLCPDCKINPPNLTEEFSSGDVVCTDCGLVVGTRIIDTRSEWRTFANDDQAGDDPSRVGGPQDIFQDTEQLSTSVAFSENRQHRNLARVQNNANVDKAGRSLQDAYNKIQQFVDFMQGGSNVVNGAKHLYKLTDKHKFLKGKQDAVIAACIFISYRKMGHERTFKEIHNVTQVSKKEIGRVYKQVAAFMKKLKSQEKGDVVSLDTVTDLDQTSVGAVALVGRWVSQLGFKNSTLLANIGRGLVEQADRTKVVGKSPLSQAAACIFMAGHLIGEPKPSSEIAAVAGVSDGTVKNAYKHLYPKRHELVKQEWIDAGAKIENLPPVQG</sequence>
<evidence type="ECO:0000256" key="9">
    <source>
        <dbReference type="PROSITE-ProRule" id="PRU00469"/>
    </source>
</evidence>
<dbReference type="EMBL" id="JAPDFR010000001">
    <property type="protein sequence ID" value="KAK0392533.1"/>
    <property type="molecule type" value="Genomic_DNA"/>
</dbReference>
<dbReference type="GO" id="GO:0008270">
    <property type="term" value="F:zinc ion binding"/>
    <property type="evidence" value="ECO:0007669"/>
    <property type="project" value="UniProtKB-KW"/>
</dbReference>
<dbReference type="GO" id="GO:0005634">
    <property type="term" value="C:nucleus"/>
    <property type="evidence" value="ECO:0007669"/>
    <property type="project" value="TreeGrafter"/>
</dbReference>
<comment type="subunit">
    <text evidence="8">Associates with TFIID-IIA (DA complex) to form TFIID-IIA-IIB (DAB-complex) which is then recognized by polymerase II.</text>
</comment>
<dbReference type="Pfam" id="PF00382">
    <property type="entry name" value="TFIIB"/>
    <property type="match status" value="2"/>
</dbReference>